<feature type="transmembrane region" description="Helical" evidence="14">
    <location>
        <begin position="481"/>
        <end position="503"/>
    </location>
</feature>
<dbReference type="CDD" id="cd05304">
    <property type="entry name" value="Rubrum_tdh"/>
    <property type="match status" value="1"/>
</dbReference>
<evidence type="ECO:0000256" key="1">
    <source>
        <dbReference type="ARBA" id="ARBA00003943"/>
    </source>
</evidence>
<dbReference type="NCBIfam" id="TIGR00561">
    <property type="entry name" value="pntA"/>
    <property type="match status" value="1"/>
</dbReference>
<dbReference type="NCBIfam" id="NF006942">
    <property type="entry name" value="PRK09424.1"/>
    <property type="match status" value="1"/>
</dbReference>
<keyword evidence="10 14" id="KW-1133">Transmembrane helix</keyword>
<evidence type="ECO:0000256" key="13">
    <source>
        <dbReference type="ARBA" id="ARBA00048202"/>
    </source>
</evidence>
<dbReference type="Proteomes" id="UP001501196">
    <property type="component" value="Unassembled WGS sequence"/>
</dbReference>
<comment type="catalytic activity">
    <reaction evidence="13">
        <text>NAD(+) + NADPH + H(+)(in) = NADH + NADP(+) + H(+)(out)</text>
        <dbReference type="Rhea" id="RHEA:47992"/>
        <dbReference type="ChEBI" id="CHEBI:15378"/>
        <dbReference type="ChEBI" id="CHEBI:57540"/>
        <dbReference type="ChEBI" id="CHEBI:57783"/>
        <dbReference type="ChEBI" id="CHEBI:57945"/>
        <dbReference type="ChEBI" id="CHEBI:58349"/>
        <dbReference type="EC" id="7.1.1.1"/>
    </reaction>
</comment>
<keyword evidence="8" id="KW-0521">NADP</keyword>
<evidence type="ECO:0000256" key="4">
    <source>
        <dbReference type="ARBA" id="ARBA00022475"/>
    </source>
</evidence>
<dbReference type="InterPro" id="IPR007886">
    <property type="entry name" value="AlaDH/PNT_N"/>
</dbReference>
<evidence type="ECO:0000256" key="10">
    <source>
        <dbReference type="ARBA" id="ARBA00022989"/>
    </source>
</evidence>
<keyword evidence="9" id="KW-1278">Translocase</keyword>
<keyword evidence="11" id="KW-0520">NAD</keyword>
<dbReference type="Pfam" id="PF05222">
    <property type="entry name" value="AlaDh_PNT_N"/>
    <property type="match status" value="1"/>
</dbReference>
<comment type="function">
    <text evidence="1">The transhydrogenation between NADH and NADP is coupled to respiration and ATP hydrolysis and functions as a proton pump across the membrane.</text>
</comment>
<evidence type="ECO:0000256" key="5">
    <source>
        <dbReference type="ARBA" id="ARBA00022519"/>
    </source>
</evidence>
<evidence type="ECO:0000259" key="16">
    <source>
        <dbReference type="SMART" id="SM01003"/>
    </source>
</evidence>
<comment type="subcellular location">
    <subcellularLocation>
        <location evidence="2">Cell inner membrane</location>
        <topology evidence="2">Multi-pass membrane protein</topology>
    </subcellularLocation>
</comment>
<dbReference type="InterPro" id="IPR007698">
    <property type="entry name" value="AlaDH/PNT_NAD(H)-bd"/>
</dbReference>
<dbReference type="Pfam" id="PF01262">
    <property type="entry name" value="AlaDh_PNT_C"/>
    <property type="match status" value="1"/>
</dbReference>
<dbReference type="SMART" id="SM01003">
    <property type="entry name" value="AlaDh_PNT_N"/>
    <property type="match status" value="1"/>
</dbReference>
<evidence type="ECO:0000256" key="8">
    <source>
        <dbReference type="ARBA" id="ARBA00022857"/>
    </source>
</evidence>
<keyword evidence="4" id="KW-1003">Cell membrane</keyword>
<evidence type="ECO:0000256" key="2">
    <source>
        <dbReference type="ARBA" id="ARBA00004429"/>
    </source>
</evidence>
<keyword evidence="18" id="KW-1185">Reference proteome</keyword>
<evidence type="ECO:0000313" key="17">
    <source>
        <dbReference type="EMBL" id="GAA2032231.1"/>
    </source>
</evidence>
<dbReference type="SMART" id="SM01002">
    <property type="entry name" value="AlaDh_PNT_C"/>
    <property type="match status" value="1"/>
</dbReference>
<accession>A0ABP5FV79</accession>
<dbReference type="InterPro" id="IPR024605">
    <property type="entry name" value="NADP_transhyd_a_C"/>
</dbReference>
<organism evidence="17 18">
    <name type="scientific">Agromyces tropicus</name>
    <dbReference type="NCBI Taxonomy" id="555371"/>
    <lineage>
        <taxon>Bacteria</taxon>
        <taxon>Bacillati</taxon>
        <taxon>Actinomycetota</taxon>
        <taxon>Actinomycetes</taxon>
        <taxon>Micrococcales</taxon>
        <taxon>Microbacteriaceae</taxon>
        <taxon>Agromyces</taxon>
    </lineage>
</organism>
<dbReference type="RefSeq" id="WP_344371350.1">
    <property type="nucleotide sequence ID" value="NZ_BAAAPW010000002.1"/>
</dbReference>
<dbReference type="InterPro" id="IPR026255">
    <property type="entry name" value="NADP_transhyd_a"/>
</dbReference>
<evidence type="ECO:0000256" key="12">
    <source>
        <dbReference type="ARBA" id="ARBA00023136"/>
    </source>
</evidence>
<evidence type="ECO:0000256" key="9">
    <source>
        <dbReference type="ARBA" id="ARBA00022967"/>
    </source>
</evidence>
<dbReference type="PANTHER" id="PTHR10160:SF19">
    <property type="entry name" value="PROTON-TRANSLOCATING NAD(P)(+) TRANSHYDROGENASE"/>
    <property type="match status" value="1"/>
</dbReference>
<feature type="transmembrane region" description="Helical" evidence="14">
    <location>
        <begin position="429"/>
        <end position="449"/>
    </location>
</feature>
<sequence>MTRIGVVTEPGSETRVAATPATVKQLIALGYEVVVESGAGARSSFLDDAYAEAGARIVPRSEAFASPIVLKVLQPTPEEIAMLAPGTTLIGLLSPALRPDLVEALSARGVTALALDAVPRISRAQSMDVLSSMANIAGYRAVVEAAHEFGRFFTGQVTAAGKVPPAKVLVAGAGVAGLAAIGAASSLGAIVRATDPRPEVADQVKSIGGEYLKVEVEVEQSTDGYAKATSEAYDRRAAEIYSEQAADVDIIITTALIPGRPAPRLITAADVASMKPGSVIVDMAAGQGGNVEGSVAGERVVTPNGVIILGYTDLASRLPAQASQLYGTNLVNLVKLLTPGKDGALLIDFDDVVQRAVTIVRDGETTWPPPPVQVSAAPAPGAAAAAGAAASAPAKTSRTLTAGGRTALIATGIVALFVVNAIAPPPLPQHFTVLALAIVIGFYVIGKVAHALHTPLMSVTNAISGIIVVGAIVQVTSDVPIVQVLSAVAILLASINIFGGFSVTRRMLGMFAKGDRATN</sequence>
<evidence type="ECO:0000256" key="6">
    <source>
        <dbReference type="ARBA" id="ARBA00022692"/>
    </source>
</evidence>
<feature type="domain" description="Alanine dehydrogenase/pyridine nucleotide transhydrogenase N-terminal" evidence="16">
    <location>
        <begin position="5"/>
        <end position="137"/>
    </location>
</feature>
<gene>
    <name evidence="17" type="ORF">GCM10009819_15300</name>
</gene>
<evidence type="ECO:0000256" key="11">
    <source>
        <dbReference type="ARBA" id="ARBA00023027"/>
    </source>
</evidence>
<dbReference type="EMBL" id="BAAAPW010000002">
    <property type="protein sequence ID" value="GAA2032231.1"/>
    <property type="molecule type" value="Genomic_DNA"/>
</dbReference>
<comment type="caution">
    <text evidence="17">The sequence shown here is derived from an EMBL/GenBank/DDBJ whole genome shotgun (WGS) entry which is preliminary data.</text>
</comment>
<evidence type="ECO:0000259" key="15">
    <source>
        <dbReference type="SMART" id="SM01002"/>
    </source>
</evidence>
<feature type="transmembrane region" description="Helical" evidence="14">
    <location>
        <begin position="406"/>
        <end position="423"/>
    </location>
</feature>
<proteinExistence type="predicted"/>
<dbReference type="EC" id="7.1.1.1" evidence="3"/>
<evidence type="ECO:0000256" key="3">
    <source>
        <dbReference type="ARBA" id="ARBA00012943"/>
    </source>
</evidence>
<keyword evidence="5" id="KW-0997">Cell inner membrane</keyword>
<evidence type="ECO:0000256" key="7">
    <source>
        <dbReference type="ARBA" id="ARBA00022741"/>
    </source>
</evidence>
<keyword evidence="7" id="KW-0547">Nucleotide-binding</keyword>
<protein>
    <recommendedName>
        <fullName evidence="3">proton-translocating NAD(P)(+) transhydrogenase</fullName>
        <ecNumber evidence="3">7.1.1.1</ecNumber>
    </recommendedName>
</protein>
<dbReference type="SUPFAM" id="SSF51735">
    <property type="entry name" value="NAD(P)-binding Rossmann-fold domains"/>
    <property type="match status" value="1"/>
</dbReference>
<name>A0ABP5FV79_9MICO</name>
<dbReference type="Gene3D" id="3.40.50.720">
    <property type="entry name" value="NAD(P)-binding Rossmann-like Domain"/>
    <property type="match status" value="2"/>
</dbReference>
<feature type="domain" description="Alanine dehydrogenase/pyridine nucleotide transhydrogenase NAD(H)-binding" evidence="15">
    <location>
        <begin position="146"/>
        <end position="310"/>
    </location>
</feature>
<evidence type="ECO:0000256" key="14">
    <source>
        <dbReference type="SAM" id="Phobius"/>
    </source>
</evidence>
<dbReference type="SUPFAM" id="SSF52283">
    <property type="entry name" value="Formate/glycerate dehydrogenase catalytic domain-like"/>
    <property type="match status" value="1"/>
</dbReference>
<reference evidence="18" key="1">
    <citation type="journal article" date="2019" name="Int. J. Syst. Evol. Microbiol.">
        <title>The Global Catalogue of Microorganisms (GCM) 10K type strain sequencing project: providing services to taxonomists for standard genome sequencing and annotation.</title>
        <authorList>
            <consortium name="The Broad Institute Genomics Platform"/>
            <consortium name="The Broad Institute Genome Sequencing Center for Infectious Disease"/>
            <person name="Wu L."/>
            <person name="Ma J."/>
        </authorList>
    </citation>
    <scope>NUCLEOTIDE SEQUENCE [LARGE SCALE GENOMIC DNA]</scope>
    <source>
        <strain evidence="18">JCM 15672</strain>
    </source>
</reference>
<dbReference type="Pfam" id="PF12769">
    <property type="entry name" value="PNTB_4TM"/>
    <property type="match status" value="1"/>
</dbReference>
<dbReference type="InterPro" id="IPR036291">
    <property type="entry name" value="NAD(P)-bd_dom_sf"/>
</dbReference>
<feature type="transmembrane region" description="Helical" evidence="14">
    <location>
        <begin position="456"/>
        <end position="475"/>
    </location>
</feature>
<keyword evidence="6 14" id="KW-0812">Transmembrane</keyword>
<dbReference type="PANTHER" id="PTHR10160">
    <property type="entry name" value="NAD(P) TRANSHYDROGENASE"/>
    <property type="match status" value="1"/>
</dbReference>
<dbReference type="PIRSF" id="PIRSF000203">
    <property type="entry name" value="NADP_transhydrogenase_alpha"/>
    <property type="match status" value="1"/>
</dbReference>
<evidence type="ECO:0000313" key="18">
    <source>
        <dbReference type="Proteomes" id="UP001501196"/>
    </source>
</evidence>
<keyword evidence="12 14" id="KW-0472">Membrane</keyword>